<reference evidence="1" key="1">
    <citation type="journal article" date="2014" name="Int. J. Syst. Evol. Microbiol.">
        <title>Complete genome sequence of Corynebacterium casei LMG S-19264T (=DSM 44701T), isolated from a smear-ripened cheese.</title>
        <authorList>
            <consortium name="US DOE Joint Genome Institute (JGI-PGF)"/>
            <person name="Walter F."/>
            <person name="Albersmeier A."/>
            <person name="Kalinowski J."/>
            <person name="Ruckert C."/>
        </authorList>
    </citation>
    <scope>NUCLEOTIDE SEQUENCE</scope>
    <source>
        <strain evidence="1">JCM 3172</strain>
    </source>
</reference>
<protein>
    <submittedName>
        <fullName evidence="1">Uncharacterized protein</fullName>
    </submittedName>
</protein>
<organism evidence="1 2">
    <name type="scientific">Streptomyces purpureus</name>
    <dbReference type="NCBI Taxonomy" id="1951"/>
    <lineage>
        <taxon>Bacteria</taxon>
        <taxon>Bacillati</taxon>
        <taxon>Actinomycetota</taxon>
        <taxon>Actinomycetes</taxon>
        <taxon>Kitasatosporales</taxon>
        <taxon>Streptomycetaceae</taxon>
        <taxon>Streptomyces</taxon>
    </lineage>
</organism>
<dbReference type="Proteomes" id="UP000619486">
    <property type="component" value="Unassembled WGS sequence"/>
</dbReference>
<name>A0A918H994_9ACTN</name>
<comment type="caution">
    <text evidence="1">The sequence shown here is derived from an EMBL/GenBank/DDBJ whole genome shotgun (WGS) entry which is preliminary data.</text>
</comment>
<reference evidence="1" key="2">
    <citation type="submission" date="2020-09" db="EMBL/GenBank/DDBJ databases">
        <authorList>
            <person name="Sun Q."/>
            <person name="Ohkuma M."/>
        </authorList>
    </citation>
    <scope>NUCLEOTIDE SEQUENCE</scope>
    <source>
        <strain evidence="1">JCM 3172</strain>
    </source>
</reference>
<keyword evidence="2" id="KW-1185">Reference proteome</keyword>
<dbReference type="AlphaFoldDB" id="A0A918H994"/>
<evidence type="ECO:0000313" key="2">
    <source>
        <dbReference type="Proteomes" id="UP000619486"/>
    </source>
</evidence>
<dbReference type="EMBL" id="BMQQ01000016">
    <property type="protein sequence ID" value="GGT43357.1"/>
    <property type="molecule type" value="Genomic_DNA"/>
</dbReference>
<accession>A0A918H994</accession>
<dbReference type="RefSeq" id="WP_189203012.1">
    <property type="nucleotide sequence ID" value="NZ_BMQQ01000016.1"/>
</dbReference>
<gene>
    <name evidence="1" type="ORF">GCM10014713_41280</name>
</gene>
<evidence type="ECO:0000313" key="1">
    <source>
        <dbReference type="EMBL" id="GGT43357.1"/>
    </source>
</evidence>
<proteinExistence type="predicted"/>
<sequence length="169" mass="18928">MAGPPFELECTHEGLDSLVRAIRQQADAKALRKELAKNMRDALKPAAAEAKSSIMGMSSAGLSTSSPGLRTAIAKKIRPEVKLGGRWTGARVKAFKTPGLRHFPNAPKRTNRRDGGWRTLTYGREPWRTQYGKRHWFDESFEGRENQAKQAVLDAMEDMARRIASRVHN</sequence>